<accession>A0A8E0V4Y8</accession>
<dbReference type="GeneID" id="66998152"/>
<reference evidence="2" key="1">
    <citation type="journal article" date="2015" name="Genome Announc.">
        <title>Draft Genome Sequence of the Pathogenic Filamentous Fungus Aspergillus udagawae Strain IFM 46973T.</title>
        <authorList>
            <person name="Kusuya Y."/>
            <person name="Takahashi-Nakaguchi A."/>
            <person name="Takahashi H."/>
            <person name="Yaguchi T."/>
        </authorList>
    </citation>
    <scope>NUCLEOTIDE SEQUENCE</scope>
    <source>
        <strain evidence="2">IFM 46973</strain>
    </source>
</reference>
<evidence type="ECO:0000256" key="1">
    <source>
        <dbReference type="SAM" id="Phobius"/>
    </source>
</evidence>
<evidence type="ECO:0000313" key="2">
    <source>
        <dbReference type="EMBL" id="GIC94180.1"/>
    </source>
</evidence>
<keyword evidence="1" id="KW-1133">Transmembrane helix</keyword>
<protein>
    <submittedName>
        <fullName evidence="2">Uncharacterized protein</fullName>
    </submittedName>
</protein>
<dbReference type="RefSeq" id="XP_043151446.1">
    <property type="nucleotide sequence ID" value="XM_043295511.1"/>
</dbReference>
<dbReference type="Proteomes" id="UP000036893">
    <property type="component" value="Unassembled WGS sequence"/>
</dbReference>
<gene>
    <name evidence="2" type="ORF">Aud_010675</name>
</gene>
<name>A0A8E0V4Y8_9EURO</name>
<keyword evidence="1" id="KW-0472">Membrane</keyword>
<organism evidence="2 3">
    <name type="scientific">Aspergillus udagawae</name>
    <dbReference type="NCBI Taxonomy" id="91492"/>
    <lineage>
        <taxon>Eukaryota</taxon>
        <taxon>Fungi</taxon>
        <taxon>Dikarya</taxon>
        <taxon>Ascomycota</taxon>
        <taxon>Pezizomycotina</taxon>
        <taxon>Eurotiomycetes</taxon>
        <taxon>Eurotiomycetidae</taxon>
        <taxon>Eurotiales</taxon>
        <taxon>Aspergillaceae</taxon>
        <taxon>Aspergillus</taxon>
        <taxon>Aspergillus subgen. Fumigati</taxon>
    </lineage>
</organism>
<sequence>MTSTTTNAGLMVYAVFFGFTSGTIISGASAAFATCPTNPQDVGTYMGMGMVVAGLGALIDPPIKGAIFDALRGFFQLSIKVLS</sequence>
<feature type="transmembrane region" description="Helical" evidence="1">
    <location>
        <begin position="12"/>
        <end position="33"/>
    </location>
</feature>
<dbReference type="InterPro" id="IPR036259">
    <property type="entry name" value="MFS_trans_sf"/>
</dbReference>
<dbReference type="AlphaFoldDB" id="A0A8E0V4Y8"/>
<feature type="transmembrane region" description="Helical" evidence="1">
    <location>
        <begin position="45"/>
        <end position="63"/>
    </location>
</feature>
<keyword evidence="1" id="KW-0812">Transmembrane</keyword>
<comment type="caution">
    <text evidence="2">The sequence shown here is derived from an EMBL/GenBank/DDBJ whole genome shotgun (WGS) entry which is preliminary data.</text>
</comment>
<dbReference type="SUPFAM" id="SSF103473">
    <property type="entry name" value="MFS general substrate transporter"/>
    <property type="match status" value="1"/>
</dbReference>
<proteinExistence type="predicted"/>
<evidence type="ECO:0000313" key="3">
    <source>
        <dbReference type="Proteomes" id="UP000036893"/>
    </source>
</evidence>
<dbReference type="EMBL" id="BBXM02000009">
    <property type="protein sequence ID" value="GIC94180.1"/>
    <property type="molecule type" value="Genomic_DNA"/>
</dbReference>
<reference evidence="2" key="2">
    <citation type="submission" date="2021-01" db="EMBL/GenBank/DDBJ databases">
        <title>Pan-genome distribution and transcriptional activeness of fungal secondary metabolism genes in Aspergillus section Fumigati.</title>
        <authorList>
            <person name="Takahashi H."/>
            <person name="Umemura M."/>
            <person name="Ninomiya A."/>
            <person name="Kusuya Y."/>
            <person name="Urayama S."/>
            <person name="Shimizu M."/>
            <person name="Watanabe A."/>
            <person name="Kamei K."/>
            <person name="Yaguchi T."/>
            <person name="Hagiwara D."/>
        </authorList>
    </citation>
    <scope>NUCLEOTIDE SEQUENCE</scope>
    <source>
        <strain evidence="2">IFM 46973</strain>
    </source>
</reference>